<keyword evidence="5 6" id="KW-0804">Transcription</keyword>
<comment type="function">
    <text evidence="6">Participates in both the initiation and recycling phases of transcription. In the presence of the delta subunit, RNAP displays an increased specificity of transcription, a decreased affinity for nucleic acids, and an increased efficiency of RNA synthesis because of enhanced recycling.</text>
</comment>
<dbReference type="Proteomes" id="UP001342826">
    <property type="component" value="Unassembled WGS sequence"/>
</dbReference>
<feature type="compositionally biased region" description="Acidic residues" evidence="7">
    <location>
        <begin position="107"/>
        <end position="178"/>
    </location>
</feature>
<evidence type="ECO:0000256" key="5">
    <source>
        <dbReference type="ARBA" id="ARBA00023163"/>
    </source>
</evidence>
<keyword evidence="4 6" id="KW-0548">Nucleotidyltransferase</keyword>
<organism evidence="9 10">
    <name type="scientific">Metabacillus fastidiosus</name>
    <dbReference type="NCBI Taxonomy" id="1458"/>
    <lineage>
        <taxon>Bacteria</taxon>
        <taxon>Bacillati</taxon>
        <taxon>Bacillota</taxon>
        <taxon>Bacilli</taxon>
        <taxon>Bacillales</taxon>
        <taxon>Bacillaceae</taxon>
        <taxon>Metabacillus</taxon>
    </lineage>
</organism>
<reference evidence="9 10" key="1">
    <citation type="submission" date="2023-03" db="EMBL/GenBank/DDBJ databases">
        <title>Bacillus Genome Sequencing.</title>
        <authorList>
            <person name="Dunlap C."/>
        </authorList>
    </citation>
    <scope>NUCLEOTIDE SEQUENCE [LARGE SCALE GENOMIC DNA]</scope>
    <source>
        <strain evidence="9 10">NRS-1717</strain>
    </source>
</reference>
<evidence type="ECO:0000256" key="7">
    <source>
        <dbReference type="SAM" id="MobiDB-lite"/>
    </source>
</evidence>
<protein>
    <recommendedName>
        <fullName evidence="6">Probable DNA-directed RNA polymerase subunit delta</fullName>
    </recommendedName>
    <alternativeName>
        <fullName evidence="6">RNAP delta factor</fullName>
    </alternativeName>
</protein>
<feature type="region of interest" description="Disordered" evidence="7">
    <location>
        <begin position="96"/>
        <end position="178"/>
    </location>
</feature>
<gene>
    <name evidence="6 9" type="primary">rpoE</name>
    <name evidence="9" type="ORF">P9271_21360</name>
</gene>
<dbReference type="Gene3D" id="1.10.10.1250">
    <property type="entry name" value="RNA polymerase, subunit delta, N-terminal domain"/>
    <property type="match status" value="1"/>
</dbReference>
<keyword evidence="2 6" id="KW-0240">DNA-directed RNA polymerase</keyword>
<keyword evidence="3 6" id="KW-0808">Transferase</keyword>
<evidence type="ECO:0000256" key="6">
    <source>
        <dbReference type="HAMAP-Rule" id="MF_00357"/>
    </source>
</evidence>
<dbReference type="Pfam" id="PF05066">
    <property type="entry name" value="HARE-HTH"/>
    <property type="match status" value="1"/>
</dbReference>
<dbReference type="PROSITE" id="PS51913">
    <property type="entry name" value="HTH_HARE"/>
    <property type="match status" value="1"/>
</dbReference>
<comment type="similarity">
    <text evidence="1 6">Belongs to the RpoE family.</text>
</comment>
<feature type="domain" description="HTH HARE-type" evidence="8">
    <location>
        <begin position="14"/>
        <end position="81"/>
    </location>
</feature>
<name>A0ABU6P3C7_9BACI</name>
<dbReference type="RefSeq" id="WP_328003132.1">
    <property type="nucleotide sequence ID" value="NZ_JARTFS010000020.1"/>
</dbReference>
<evidence type="ECO:0000259" key="8">
    <source>
        <dbReference type="PROSITE" id="PS51913"/>
    </source>
</evidence>
<keyword evidence="10" id="KW-1185">Reference proteome</keyword>
<dbReference type="InterPro" id="IPR038087">
    <property type="entry name" value="RNAP_delta_N_dom_sf"/>
</dbReference>
<evidence type="ECO:0000256" key="4">
    <source>
        <dbReference type="ARBA" id="ARBA00022695"/>
    </source>
</evidence>
<evidence type="ECO:0000313" key="10">
    <source>
        <dbReference type="Proteomes" id="UP001342826"/>
    </source>
</evidence>
<evidence type="ECO:0000256" key="3">
    <source>
        <dbReference type="ARBA" id="ARBA00022679"/>
    </source>
</evidence>
<dbReference type="HAMAP" id="MF_00357">
    <property type="entry name" value="RNApol_bact_RpoE"/>
    <property type="match status" value="1"/>
</dbReference>
<dbReference type="GO" id="GO:0003899">
    <property type="term" value="F:DNA-directed RNA polymerase activity"/>
    <property type="evidence" value="ECO:0007669"/>
    <property type="project" value="UniProtKB-EC"/>
</dbReference>
<comment type="subunit">
    <text evidence="6">RNAP is composed of a core of 2 alpha, a beta and a beta' subunits. The core is associated with a delta subunit and one of several sigma factors.</text>
</comment>
<dbReference type="EMBL" id="JARTFS010000020">
    <property type="protein sequence ID" value="MED4403851.1"/>
    <property type="molecule type" value="Genomic_DNA"/>
</dbReference>
<sequence>MSLTKFSKEQLKEMAMAEVAYELLVEKRQPIVFKDLVAEVASLLELSEKQVAAKISQFYTDLNIDGRYICLGENTWGLRSWYPYEQIEEEVTPVVKTKKKKAKKVEEDLELEDFDEIEEELEYDEEDFDEPDADEFDDDEDLDDDEEFEDEEELLDEEEFELEEDDEDFDDEEDEEDK</sequence>
<evidence type="ECO:0000313" key="9">
    <source>
        <dbReference type="EMBL" id="MED4403851.1"/>
    </source>
</evidence>
<evidence type="ECO:0000256" key="2">
    <source>
        <dbReference type="ARBA" id="ARBA00022478"/>
    </source>
</evidence>
<proteinExistence type="inferred from homology"/>
<dbReference type="InterPro" id="IPR007759">
    <property type="entry name" value="Asxl_HARE-HTH"/>
</dbReference>
<dbReference type="GO" id="GO:0000428">
    <property type="term" value="C:DNA-directed RNA polymerase complex"/>
    <property type="evidence" value="ECO:0007669"/>
    <property type="project" value="UniProtKB-KW"/>
</dbReference>
<accession>A0ABU6P3C7</accession>
<comment type="caution">
    <text evidence="9">The sequence shown here is derived from an EMBL/GenBank/DDBJ whole genome shotgun (WGS) entry which is preliminary data.</text>
</comment>
<dbReference type="NCBIfam" id="TIGR04567">
    <property type="entry name" value="RNAP_delt_lowGC"/>
    <property type="match status" value="1"/>
</dbReference>
<evidence type="ECO:0000256" key="1">
    <source>
        <dbReference type="ARBA" id="ARBA00009828"/>
    </source>
</evidence>
<dbReference type="InterPro" id="IPR029757">
    <property type="entry name" value="RpoE"/>
</dbReference>